<keyword evidence="3 6" id="KW-1133">Transmembrane helix</keyword>
<evidence type="ECO:0000256" key="2">
    <source>
        <dbReference type="ARBA" id="ARBA00022692"/>
    </source>
</evidence>
<protein>
    <submittedName>
        <fullName evidence="8">YIP1 family protein</fullName>
    </submittedName>
</protein>
<dbReference type="InterPro" id="IPR006977">
    <property type="entry name" value="Yip1_dom"/>
</dbReference>
<feature type="domain" description="Yip1" evidence="7">
    <location>
        <begin position="447"/>
        <end position="612"/>
    </location>
</feature>
<evidence type="ECO:0000256" key="1">
    <source>
        <dbReference type="ARBA" id="ARBA00004141"/>
    </source>
</evidence>
<dbReference type="KEGG" id="manq:L1994_11565"/>
<dbReference type="Proteomes" id="UP001218895">
    <property type="component" value="Chromosome"/>
</dbReference>
<keyword evidence="9" id="KW-1185">Reference proteome</keyword>
<dbReference type="GO" id="GO:0016020">
    <property type="term" value="C:membrane"/>
    <property type="evidence" value="ECO:0007669"/>
    <property type="project" value="UniProtKB-SubCell"/>
</dbReference>
<feature type="transmembrane region" description="Helical" evidence="6">
    <location>
        <begin position="467"/>
        <end position="489"/>
    </location>
</feature>
<dbReference type="GeneID" id="79951048"/>
<accession>A0AAF0FVM1</accession>
<name>A0AAF0FVM1_9EURY</name>
<dbReference type="Pfam" id="PF04893">
    <property type="entry name" value="Yip1"/>
    <property type="match status" value="1"/>
</dbReference>
<evidence type="ECO:0000256" key="4">
    <source>
        <dbReference type="ARBA" id="ARBA00023136"/>
    </source>
</evidence>
<feature type="compositionally biased region" description="Basic residues" evidence="5">
    <location>
        <begin position="395"/>
        <end position="417"/>
    </location>
</feature>
<evidence type="ECO:0000256" key="5">
    <source>
        <dbReference type="SAM" id="MobiDB-lite"/>
    </source>
</evidence>
<feature type="transmembrane region" description="Helical" evidence="6">
    <location>
        <begin position="552"/>
        <end position="575"/>
    </location>
</feature>
<evidence type="ECO:0000256" key="3">
    <source>
        <dbReference type="ARBA" id="ARBA00022989"/>
    </source>
</evidence>
<reference evidence="8" key="1">
    <citation type="submission" date="2022-01" db="EMBL/GenBank/DDBJ databases">
        <title>Complete genome of Methanomicrobium antiquum DSM 21220.</title>
        <authorList>
            <person name="Chen S.-C."/>
            <person name="You Y.-T."/>
            <person name="Zhou Y.-Z."/>
            <person name="Lai M.-C."/>
        </authorList>
    </citation>
    <scope>NUCLEOTIDE SEQUENCE</scope>
    <source>
        <strain evidence="8">DSM 21220</strain>
    </source>
</reference>
<dbReference type="AlphaFoldDB" id="A0AAF0FVM1"/>
<organism evidence="8 9">
    <name type="scientific">Methanomicrobium antiquum</name>
    <dbReference type="NCBI Taxonomy" id="487686"/>
    <lineage>
        <taxon>Archaea</taxon>
        <taxon>Methanobacteriati</taxon>
        <taxon>Methanobacteriota</taxon>
        <taxon>Stenosarchaea group</taxon>
        <taxon>Methanomicrobia</taxon>
        <taxon>Methanomicrobiales</taxon>
        <taxon>Methanomicrobiaceae</taxon>
        <taxon>Methanomicrobium</taxon>
    </lineage>
</organism>
<feature type="transmembrane region" description="Helical" evidence="6">
    <location>
        <begin position="509"/>
        <end position="540"/>
    </location>
</feature>
<proteinExistence type="predicted"/>
<evidence type="ECO:0000313" key="9">
    <source>
        <dbReference type="Proteomes" id="UP001218895"/>
    </source>
</evidence>
<evidence type="ECO:0000313" key="8">
    <source>
        <dbReference type="EMBL" id="WFN36755.1"/>
    </source>
</evidence>
<sequence>MIITYIPDLAGDEGVLAEIPNIEVKSIEFRLFLTNKRIILAEDSLKRKPPVVVPLQAIRNISTGTNFSDDPVIKISVSAPNGSQKKMVLSFKQEFTGVRDKERDQLKKVLEGVVSESQMTIKTPSFNQPGGQSGAGSFGSVHQGGFINNQNSAQSFNGGSGGGVGGAGGVILKAANVLVKSQEYTVELTNEKITLVDPNRPQKPSVIPISSIRSAEGETGDNGEPAIGLLVEAGNGNIRRMVLKFSQWYDKNRFLERETFVRAVQDIIATGSVCELYRPNEAEVMQSASAPSNMSSQAGFSAKPPQMTNNPGICPMCGTSVSFGTRFCVACGHMIEGESFASRGVSAAGMSSNMSGGIIDSESYGGGNRGFLNESEGGFDTSGDDDFFAAPPVKRSQKRTRPKREKKPKVAKQKKSRSSYDDDFFGGGRSSGPLFDSNSVIGRILLFITSPADAFQKTKGQDALETAPHLAISLLIFALGNVFFLSWYASGLDAAQYPLMSTFSDFGNAFFFVFELAILIAIITVIYGILLHVSLGLLGFRSEVNDGLRISAYSATAFIAGGIIPLAGLFIAPLWAVLLQVIGIRENFNTSGMQALIAALIPAFAAFVVFYIFISSGDSNFSIFGGA</sequence>
<evidence type="ECO:0000256" key="6">
    <source>
        <dbReference type="SAM" id="Phobius"/>
    </source>
</evidence>
<comment type="subcellular location">
    <subcellularLocation>
        <location evidence="1">Membrane</location>
        <topology evidence="1">Multi-pass membrane protein</topology>
    </subcellularLocation>
</comment>
<evidence type="ECO:0000259" key="7">
    <source>
        <dbReference type="Pfam" id="PF04893"/>
    </source>
</evidence>
<dbReference type="EMBL" id="CP091092">
    <property type="protein sequence ID" value="WFN36755.1"/>
    <property type="molecule type" value="Genomic_DNA"/>
</dbReference>
<gene>
    <name evidence="8" type="ORF">L1994_11565</name>
</gene>
<keyword evidence="4 6" id="KW-0472">Membrane</keyword>
<keyword evidence="2 6" id="KW-0812">Transmembrane</keyword>
<feature type="region of interest" description="Disordered" evidence="5">
    <location>
        <begin position="370"/>
        <end position="424"/>
    </location>
</feature>
<dbReference type="RefSeq" id="WP_278099592.1">
    <property type="nucleotide sequence ID" value="NZ_CP091092.1"/>
</dbReference>
<feature type="transmembrane region" description="Helical" evidence="6">
    <location>
        <begin position="595"/>
        <end position="614"/>
    </location>
</feature>